<feature type="region of interest" description="Disordered" evidence="1">
    <location>
        <begin position="124"/>
        <end position="152"/>
    </location>
</feature>
<gene>
    <name evidence="2" type="ORF">CTA1_235</name>
</gene>
<feature type="region of interest" description="Disordered" evidence="1">
    <location>
        <begin position="309"/>
        <end position="412"/>
    </location>
</feature>
<feature type="region of interest" description="Disordered" evidence="1">
    <location>
        <begin position="168"/>
        <end position="260"/>
    </location>
</feature>
<organism evidence="2 3">
    <name type="scientific">Colletotrichum tanaceti</name>
    <dbReference type="NCBI Taxonomy" id="1306861"/>
    <lineage>
        <taxon>Eukaryota</taxon>
        <taxon>Fungi</taxon>
        <taxon>Dikarya</taxon>
        <taxon>Ascomycota</taxon>
        <taxon>Pezizomycotina</taxon>
        <taxon>Sordariomycetes</taxon>
        <taxon>Hypocreomycetidae</taxon>
        <taxon>Glomerellales</taxon>
        <taxon>Glomerellaceae</taxon>
        <taxon>Colletotrichum</taxon>
        <taxon>Colletotrichum destructivum species complex</taxon>
    </lineage>
</organism>
<feature type="compositionally biased region" description="Basic and acidic residues" evidence="1">
    <location>
        <begin position="124"/>
        <end position="136"/>
    </location>
</feature>
<feature type="region of interest" description="Disordered" evidence="1">
    <location>
        <begin position="15"/>
        <end position="91"/>
    </location>
</feature>
<feature type="compositionally biased region" description="Acidic residues" evidence="1">
    <location>
        <begin position="227"/>
        <end position="259"/>
    </location>
</feature>
<feature type="compositionally biased region" description="Acidic residues" evidence="1">
    <location>
        <begin position="342"/>
        <end position="364"/>
    </location>
</feature>
<dbReference type="EMBL" id="PJEX01000511">
    <property type="protein sequence ID" value="TKW49594.1"/>
    <property type="molecule type" value="Genomic_DNA"/>
</dbReference>
<feature type="compositionally biased region" description="Basic and acidic residues" evidence="1">
    <location>
        <begin position="80"/>
        <end position="91"/>
    </location>
</feature>
<comment type="caution">
    <text evidence="2">The sequence shown here is derived from an EMBL/GenBank/DDBJ whole genome shotgun (WGS) entry which is preliminary data.</text>
</comment>
<feature type="compositionally biased region" description="Basic and acidic residues" evidence="1">
    <location>
        <begin position="179"/>
        <end position="195"/>
    </location>
</feature>
<evidence type="ECO:0000313" key="3">
    <source>
        <dbReference type="Proteomes" id="UP000310108"/>
    </source>
</evidence>
<feature type="compositionally biased region" description="Low complexity" evidence="1">
    <location>
        <begin position="331"/>
        <end position="341"/>
    </location>
</feature>
<sequence>MTTYRVVDGVPLRRAPCRGRADNGVEQGVDELGRSVSPEIPIQGRLEGVGVDGAGDAAADAGAEDGEADDEGGDLGHLAVRHDDLGGHEDGQVHEAGAQALDDLDGEDLGDGVLGAAQPEHDAVADEADGGARDEQPLVAPRVGHGEPAGHGRQALHDAVGVLEEGGVAGRQAAGHRGPRVEVRVRAGEADRVAGDEEEAEGDGPVAEVVRRQDRVPRGQRLVEGQGGEDEDPEDDDEDDDDGEEEKEEEEEGEEEEEMFAARVRGIKTMAKPAHSRRVPPRSIWEQKPWSVVFFPAVVQTVVLGPPLVVEQGGDDDGGAGGHEDGEHADAPAPADAAGPDDVVDDEAGGPGGDEEGEEEEADGEAAPAGGGDVGDDDVVHDVGGGLADGVQDGAGGVGVEGGGGGHEDVARDVKGHGHEVGLAAADDVGQLGDERLDDGEDDGRRGAQRRQPGERREGRRGVVVVDADGGVFDLAVYRSTGQRVNGSEHGRNGLRCLDFANTGLDDLGVGGLSQIGMLVMLVECVECVECVKLVVKLLAGQLDIPGVPGQGDTVVVYRCGVSV</sequence>
<protein>
    <submittedName>
        <fullName evidence="2">Uncharacterized protein</fullName>
    </submittedName>
</protein>
<feature type="compositionally biased region" description="Acidic residues" evidence="1">
    <location>
        <begin position="62"/>
        <end position="73"/>
    </location>
</feature>
<reference evidence="2 3" key="1">
    <citation type="journal article" date="2019" name="PLoS ONE">
        <title>Comparative genome analysis indicates high evolutionary potential of pathogenicity genes in Colletotrichum tanaceti.</title>
        <authorList>
            <person name="Lelwala R.V."/>
            <person name="Korhonen P.K."/>
            <person name="Young N.D."/>
            <person name="Scott J.B."/>
            <person name="Ades P.A."/>
            <person name="Gasser R.B."/>
            <person name="Taylor P.W.J."/>
        </authorList>
    </citation>
    <scope>NUCLEOTIDE SEQUENCE [LARGE SCALE GENOMIC DNA]</scope>
    <source>
        <strain evidence="2">BRIP57314</strain>
    </source>
</reference>
<proteinExistence type="predicted"/>
<dbReference type="AlphaFoldDB" id="A0A4U6X3K8"/>
<accession>A0A4U6X3K8</accession>
<feature type="region of interest" description="Disordered" evidence="1">
    <location>
        <begin position="424"/>
        <end position="460"/>
    </location>
</feature>
<name>A0A4U6X3K8_9PEZI</name>
<evidence type="ECO:0000313" key="2">
    <source>
        <dbReference type="EMBL" id="TKW49594.1"/>
    </source>
</evidence>
<keyword evidence="3" id="KW-1185">Reference proteome</keyword>
<feature type="compositionally biased region" description="Gly residues" evidence="1">
    <location>
        <begin position="383"/>
        <end position="405"/>
    </location>
</feature>
<evidence type="ECO:0000256" key="1">
    <source>
        <dbReference type="SAM" id="MobiDB-lite"/>
    </source>
</evidence>
<dbReference type="Proteomes" id="UP000310108">
    <property type="component" value="Unassembled WGS sequence"/>
</dbReference>